<keyword evidence="2" id="KW-0732">Signal</keyword>
<protein>
    <submittedName>
        <fullName evidence="4">Uncharacterized protein LOC120024389 isoform X1</fullName>
    </submittedName>
</protein>
<feature type="chain" id="PRO_5035936963" evidence="2">
    <location>
        <begin position="36"/>
        <end position="229"/>
    </location>
</feature>
<evidence type="ECO:0000256" key="2">
    <source>
        <dbReference type="SAM" id="SignalP"/>
    </source>
</evidence>
<sequence length="229" mass="25391">MLNCAGCWISCVIRKVSMKLICVFLGCQLVSCVSAQTVGCNNTVHANGTMTYQLPKPMPGSPSTCVRQWLDGNGIVLTNDDDIDKDRILVQTSQSITIIGCMDRLKYLEECTLNKTNSNRKVECLRNCIVKPFDQESIEPEHKICFGVRCVSGITFGLTFGVSAAVVIIILVLLIRYKIHLYRVCMFVGHRVNGTTREPSPDTEKPLENPLLTQRSPRATLLPLSTTPL</sequence>
<accession>A0A8U0PGS1</accession>
<evidence type="ECO:0000256" key="1">
    <source>
        <dbReference type="SAM" id="Phobius"/>
    </source>
</evidence>
<dbReference type="KEGG" id="snh:120024389"/>
<keyword evidence="1" id="KW-0472">Membrane</keyword>
<feature type="signal peptide" evidence="2">
    <location>
        <begin position="1"/>
        <end position="35"/>
    </location>
</feature>
<feature type="transmembrane region" description="Helical" evidence="1">
    <location>
        <begin position="154"/>
        <end position="175"/>
    </location>
</feature>
<dbReference type="RefSeq" id="XP_038824552.1">
    <property type="nucleotide sequence ID" value="XM_038968624.1"/>
</dbReference>
<evidence type="ECO:0000313" key="3">
    <source>
        <dbReference type="Proteomes" id="UP000808372"/>
    </source>
</evidence>
<keyword evidence="1" id="KW-1133">Transmembrane helix</keyword>
<proteinExistence type="predicted"/>
<dbReference type="AlphaFoldDB" id="A0A8U0PGS1"/>
<name>A0A8U0PGS1_SALNM</name>
<keyword evidence="1" id="KW-0812">Transmembrane</keyword>
<organism evidence="3 4">
    <name type="scientific">Salvelinus namaycush</name>
    <name type="common">Lake trout</name>
    <name type="synonym">Salmo namaycush</name>
    <dbReference type="NCBI Taxonomy" id="8040"/>
    <lineage>
        <taxon>Eukaryota</taxon>
        <taxon>Metazoa</taxon>
        <taxon>Chordata</taxon>
        <taxon>Craniata</taxon>
        <taxon>Vertebrata</taxon>
        <taxon>Euteleostomi</taxon>
        <taxon>Actinopterygii</taxon>
        <taxon>Neopterygii</taxon>
        <taxon>Teleostei</taxon>
        <taxon>Protacanthopterygii</taxon>
        <taxon>Salmoniformes</taxon>
        <taxon>Salmonidae</taxon>
        <taxon>Salmoninae</taxon>
        <taxon>Salvelinus</taxon>
    </lineage>
</organism>
<dbReference type="GeneID" id="120024389"/>
<evidence type="ECO:0000313" key="4">
    <source>
        <dbReference type="RefSeq" id="XP_038824552.1"/>
    </source>
</evidence>
<dbReference type="Proteomes" id="UP000808372">
    <property type="component" value="Chromosome 29"/>
</dbReference>
<keyword evidence="3" id="KW-1185">Reference proteome</keyword>
<reference evidence="4" key="1">
    <citation type="submission" date="2025-08" db="UniProtKB">
        <authorList>
            <consortium name="RefSeq"/>
        </authorList>
    </citation>
    <scope>IDENTIFICATION</scope>
    <source>
        <tissue evidence="4">White muscle</tissue>
    </source>
</reference>
<gene>
    <name evidence="4" type="primary">LOC120024389</name>
</gene>